<dbReference type="KEGG" id="asem:NNL22_13270"/>
<evidence type="ECO:0000313" key="5">
    <source>
        <dbReference type="Proteomes" id="UP001164472"/>
    </source>
</evidence>
<dbReference type="GO" id="GO:0005524">
    <property type="term" value="F:ATP binding"/>
    <property type="evidence" value="ECO:0007669"/>
    <property type="project" value="UniProtKB-KW"/>
</dbReference>
<keyword evidence="1" id="KW-0547">Nucleotide-binding</keyword>
<evidence type="ECO:0000313" key="4">
    <source>
        <dbReference type="EMBL" id="UZW73994.1"/>
    </source>
</evidence>
<dbReference type="RefSeq" id="WP_251811455.1">
    <property type="nucleotide sequence ID" value="NZ_CP101527.1"/>
</dbReference>
<sequence>MIQHHDVLAKAEKVVPIESESPLPSLINKPLFRLESQSIGWGHKPVLEGVDLSIKEGEKVAIIGKSGAGKSTLVHSLYQQQPKIIAYCGQEYGLVPSLSVFHNIYMGQLDKHHFTYNLVNLLRPFKSQVGKIRPLVESLGLQDQLFQSADRLSGGQQQRVAVARTLFQERDIFIGDEPISSVDEVQSEQILQLINGRHQTTILTLHNVELALRFCSRIVGIRNGRVELDSSADNLSPSQLRTLYQD</sequence>
<dbReference type="InterPro" id="IPR027417">
    <property type="entry name" value="P-loop_NTPase"/>
</dbReference>
<dbReference type="AlphaFoldDB" id="A0A9E8HQM1"/>
<dbReference type="InterPro" id="IPR015854">
    <property type="entry name" value="ABC_transpr_LolD-like"/>
</dbReference>
<protein>
    <submittedName>
        <fullName evidence="4">ATP-binding cassette domain-containing protein</fullName>
    </submittedName>
</protein>
<dbReference type="PROSITE" id="PS00211">
    <property type="entry name" value="ABC_TRANSPORTER_1"/>
    <property type="match status" value="1"/>
</dbReference>
<dbReference type="GO" id="GO:0005886">
    <property type="term" value="C:plasma membrane"/>
    <property type="evidence" value="ECO:0007669"/>
    <property type="project" value="TreeGrafter"/>
</dbReference>
<dbReference type="SUPFAM" id="SSF52540">
    <property type="entry name" value="P-loop containing nucleoside triphosphate hydrolases"/>
    <property type="match status" value="1"/>
</dbReference>
<dbReference type="GO" id="GO:0022857">
    <property type="term" value="F:transmembrane transporter activity"/>
    <property type="evidence" value="ECO:0007669"/>
    <property type="project" value="TreeGrafter"/>
</dbReference>
<name>A0A9E8HQM1_9ALTE</name>
<evidence type="ECO:0000259" key="3">
    <source>
        <dbReference type="PROSITE" id="PS50893"/>
    </source>
</evidence>
<evidence type="ECO:0000256" key="2">
    <source>
        <dbReference type="ARBA" id="ARBA00022840"/>
    </source>
</evidence>
<proteinExistence type="predicted"/>
<dbReference type="Pfam" id="PF00005">
    <property type="entry name" value="ABC_tran"/>
    <property type="match status" value="1"/>
</dbReference>
<keyword evidence="2 4" id="KW-0067">ATP-binding</keyword>
<dbReference type="PANTHER" id="PTHR24220">
    <property type="entry name" value="IMPORT ATP-BINDING PROTEIN"/>
    <property type="match status" value="1"/>
</dbReference>
<gene>
    <name evidence="4" type="ORF">NNL22_13270</name>
</gene>
<dbReference type="SMART" id="SM00382">
    <property type="entry name" value="AAA"/>
    <property type="match status" value="1"/>
</dbReference>
<dbReference type="Gene3D" id="3.40.50.300">
    <property type="entry name" value="P-loop containing nucleotide triphosphate hydrolases"/>
    <property type="match status" value="1"/>
</dbReference>
<dbReference type="PANTHER" id="PTHR24220:SF659">
    <property type="entry name" value="TRANSPORTER, PUTATIVE-RELATED"/>
    <property type="match status" value="1"/>
</dbReference>
<organism evidence="4 5">
    <name type="scientific">Alkalimarinus sediminis</name>
    <dbReference type="NCBI Taxonomy" id="1632866"/>
    <lineage>
        <taxon>Bacteria</taxon>
        <taxon>Pseudomonadati</taxon>
        <taxon>Pseudomonadota</taxon>
        <taxon>Gammaproteobacteria</taxon>
        <taxon>Alteromonadales</taxon>
        <taxon>Alteromonadaceae</taxon>
        <taxon>Alkalimarinus</taxon>
    </lineage>
</organism>
<dbReference type="Proteomes" id="UP001164472">
    <property type="component" value="Chromosome"/>
</dbReference>
<dbReference type="InterPro" id="IPR003593">
    <property type="entry name" value="AAA+_ATPase"/>
</dbReference>
<dbReference type="PROSITE" id="PS50893">
    <property type="entry name" value="ABC_TRANSPORTER_2"/>
    <property type="match status" value="1"/>
</dbReference>
<dbReference type="EMBL" id="CP101527">
    <property type="protein sequence ID" value="UZW73994.1"/>
    <property type="molecule type" value="Genomic_DNA"/>
</dbReference>
<accession>A0A9E8HQM1</accession>
<keyword evidence="5" id="KW-1185">Reference proteome</keyword>
<feature type="domain" description="ABC transporter" evidence="3">
    <location>
        <begin position="32"/>
        <end position="245"/>
    </location>
</feature>
<dbReference type="GO" id="GO:0016887">
    <property type="term" value="F:ATP hydrolysis activity"/>
    <property type="evidence" value="ECO:0007669"/>
    <property type="project" value="InterPro"/>
</dbReference>
<evidence type="ECO:0000256" key="1">
    <source>
        <dbReference type="ARBA" id="ARBA00022741"/>
    </source>
</evidence>
<dbReference type="InterPro" id="IPR017871">
    <property type="entry name" value="ABC_transporter-like_CS"/>
</dbReference>
<dbReference type="InterPro" id="IPR003439">
    <property type="entry name" value="ABC_transporter-like_ATP-bd"/>
</dbReference>
<reference evidence="4" key="1">
    <citation type="submission" date="2022-07" db="EMBL/GenBank/DDBJ databases">
        <title>Alkalimarinus sp. nov., isolated from gut of a Alitta virens.</title>
        <authorList>
            <person name="Yang A.I."/>
            <person name="Shin N.-R."/>
        </authorList>
    </citation>
    <scope>NUCLEOTIDE SEQUENCE</scope>
    <source>
        <strain evidence="4">FA028</strain>
    </source>
</reference>